<feature type="region of interest" description="Disordered" evidence="1">
    <location>
        <begin position="313"/>
        <end position="339"/>
    </location>
</feature>
<organism evidence="2 3">
    <name type="scientific">Micromonospora endolithica</name>
    <dbReference type="NCBI Taxonomy" id="230091"/>
    <lineage>
        <taxon>Bacteria</taxon>
        <taxon>Bacillati</taxon>
        <taxon>Actinomycetota</taxon>
        <taxon>Actinomycetes</taxon>
        <taxon>Micromonosporales</taxon>
        <taxon>Micromonosporaceae</taxon>
        <taxon>Micromonospora</taxon>
    </lineage>
</organism>
<proteinExistence type="predicted"/>
<evidence type="ECO:0000313" key="2">
    <source>
        <dbReference type="EMBL" id="RKN47696.1"/>
    </source>
</evidence>
<keyword evidence="3" id="KW-1185">Reference proteome</keyword>
<dbReference type="EMBL" id="RBAK01000004">
    <property type="protein sequence ID" value="RKN47696.1"/>
    <property type="molecule type" value="Genomic_DNA"/>
</dbReference>
<dbReference type="AlphaFoldDB" id="A0A3A9ZK57"/>
<dbReference type="GO" id="GO:0016491">
    <property type="term" value="F:oxidoreductase activity"/>
    <property type="evidence" value="ECO:0007669"/>
    <property type="project" value="InterPro"/>
</dbReference>
<evidence type="ECO:0000313" key="3">
    <source>
        <dbReference type="Proteomes" id="UP000281726"/>
    </source>
</evidence>
<dbReference type="Gene3D" id="3.40.109.10">
    <property type="entry name" value="NADH Oxidase"/>
    <property type="match status" value="1"/>
</dbReference>
<comment type="caution">
    <text evidence="2">The sequence shown here is derived from an EMBL/GenBank/DDBJ whole genome shotgun (WGS) entry which is preliminary data.</text>
</comment>
<reference evidence="2 3" key="1">
    <citation type="journal article" date="2004" name="Syst. Appl. Microbiol.">
        <title>Cryptoendolithic actinomycetes from antarctic sandstone rock samples: Micromonospora endolithica sp. nov. and two isolates related to Micromonospora coerulea Jensen 1932.</title>
        <authorList>
            <person name="Hirsch P."/>
            <person name="Mevs U."/>
            <person name="Kroppenstedt R.M."/>
            <person name="Schumann P."/>
            <person name="Stackebrandt E."/>
        </authorList>
    </citation>
    <scope>NUCLEOTIDE SEQUENCE [LARGE SCALE GENOMIC DNA]</scope>
    <source>
        <strain evidence="2 3">JCM 12677</strain>
    </source>
</reference>
<evidence type="ECO:0000256" key="1">
    <source>
        <dbReference type="SAM" id="MobiDB-lite"/>
    </source>
</evidence>
<dbReference type="Proteomes" id="UP000281726">
    <property type="component" value="Unassembled WGS sequence"/>
</dbReference>
<accession>A0A3A9ZK57</accession>
<sequence length="339" mass="36442">MDLSAFRTLEPLCWRAPSAHNTQPWRLRYEPDAIRVGWDPDQALKAADPTGRDLRLSLGAFVETCLIVAADAGLRLEYVADHDDRNRRVGWLRPARYRYRTSFRATDVWERRTDRGRFAGAPGGDALAVVDLVARQAGGGVRAVPRAGRLGGLLRVADRRLYADPAVVAELRHWLRLDPAHPDYHADGLSDRCLDLSRPAAAGLRAALGAYPVLRPLGLPRLLAAAGGDPLARGGAVLALIAPDGLDEAGEVEFGRVLLRVWLTLHAAGLAAHPLSQLIDVAATRTALGALLGVAPERLLHVARVGRPIRAAPRSARRVGGGGRDLGPVRTGGSARTTR</sequence>
<gene>
    <name evidence="2" type="ORF">D7223_13165</name>
</gene>
<name>A0A3A9ZK57_9ACTN</name>
<dbReference type="OrthoDB" id="8156917at2"/>
<dbReference type="RefSeq" id="WP_120728636.1">
    <property type="nucleotide sequence ID" value="NZ_RBAK01000004.1"/>
</dbReference>
<dbReference type="InterPro" id="IPR000415">
    <property type="entry name" value="Nitroreductase-like"/>
</dbReference>
<protein>
    <submittedName>
        <fullName evidence="2">Nitroreductase</fullName>
    </submittedName>
</protein>